<dbReference type="Gene3D" id="1.10.10.60">
    <property type="entry name" value="Homeodomain-like"/>
    <property type="match status" value="1"/>
</dbReference>
<evidence type="ECO:0000256" key="1">
    <source>
        <dbReference type="ARBA" id="ARBA00023015"/>
    </source>
</evidence>
<evidence type="ECO:0000256" key="2">
    <source>
        <dbReference type="ARBA" id="ARBA00023125"/>
    </source>
</evidence>
<keyword evidence="1" id="KW-0805">Transcription regulation</keyword>
<feature type="domain" description="HTH tetR-type" evidence="5">
    <location>
        <begin position="6"/>
        <end position="66"/>
    </location>
</feature>
<dbReference type="PROSITE" id="PS50977">
    <property type="entry name" value="HTH_TETR_2"/>
    <property type="match status" value="1"/>
</dbReference>
<dbReference type="Proteomes" id="UP001611383">
    <property type="component" value="Chromosome"/>
</dbReference>
<evidence type="ECO:0000259" key="5">
    <source>
        <dbReference type="PROSITE" id="PS50977"/>
    </source>
</evidence>
<dbReference type="PRINTS" id="PR00455">
    <property type="entry name" value="HTHTETR"/>
</dbReference>
<protein>
    <submittedName>
        <fullName evidence="6">TetR/AcrR family transcriptional regulator</fullName>
    </submittedName>
</protein>
<dbReference type="InterPro" id="IPR036271">
    <property type="entry name" value="Tet_transcr_reg_TetR-rel_C_sf"/>
</dbReference>
<dbReference type="SUPFAM" id="SSF46689">
    <property type="entry name" value="Homeodomain-like"/>
    <property type="match status" value="1"/>
</dbReference>
<keyword evidence="3" id="KW-0804">Transcription</keyword>
<dbReference type="InterPro" id="IPR009057">
    <property type="entry name" value="Homeodomain-like_sf"/>
</dbReference>
<evidence type="ECO:0000313" key="6">
    <source>
        <dbReference type="EMBL" id="WNG52595.1"/>
    </source>
</evidence>
<evidence type="ECO:0000313" key="7">
    <source>
        <dbReference type="Proteomes" id="UP001611383"/>
    </source>
</evidence>
<dbReference type="InterPro" id="IPR011075">
    <property type="entry name" value="TetR_C"/>
</dbReference>
<dbReference type="EMBL" id="CP043494">
    <property type="protein sequence ID" value="WNG52595.1"/>
    <property type="molecule type" value="Genomic_DNA"/>
</dbReference>
<dbReference type="PANTHER" id="PTHR30055:SF148">
    <property type="entry name" value="TETR-FAMILY TRANSCRIPTIONAL REGULATOR"/>
    <property type="match status" value="1"/>
</dbReference>
<evidence type="ECO:0000256" key="3">
    <source>
        <dbReference type="ARBA" id="ARBA00023163"/>
    </source>
</evidence>
<dbReference type="InterPro" id="IPR050109">
    <property type="entry name" value="HTH-type_TetR-like_transc_reg"/>
</dbReference>
<dbReference type="PANTHER" id="PTHR30055">
    <property type="entry name" value="HTH-TYPE TRANSCRIPTIONAL REGULATOR RUTR"/>
    <property type="match status" value="1"/>
</dbReference>
<reference evidence="6 7" key="1">
    <citation type="submission" date="2019-08" db="EMBL/GenBank/DDBJ databases">
        <title>Archangium and Cystobacter genomes.</title>
        <authorList>
            <person name="Chen I.-C.K."/>
            <person name="Wielgoss S."/>
        </authorList>
    </citation>
    <scope>NUCLEOTIDE SEQUENCE [LARGE SCALE GENOMIC DNA]</scope>
    <source>
        <strain evidence="6 7">Cbm 6</strain>
    </source>
</reference>
<name>A0ABY9XB23_9BACT</name>
<dbReference type="Pfam" id="PF00440">
    <property type="entry name" value="TetR_N"/>
    <property type="match status" value="1"/>
</dbReference>
<feature type="DNA-binding region" description="H-T-H motif" evidence="4">
    <location>
        <begin position="29"/>
        <end position="48"/>
    </location>
</feature>
<dbReference type="InterPro" id="IPR001647">
    <property type="entry name" value="HTH_TetR"/>
</dbReference>
<dbReference type="Pfam" id="PF16859">
    <property type="entry name" value="TetR_C_11"/>
    <property type="match status" value="1"/>
</dbReference>
<gene>
    <name evidence="6" type="ORF">F0U60_26365</name>
</gene>
<dbReference type="Gene3D" id="1.10.357.10">
    <property type="entry name" value="Tetracycline Repressor, domain 2"/>
    <property type="match status" value="1"/>
</dbReference>
<dbReference type="SUPFAM" id="SSF48498">
    <property type="entry name" value="Tetracyclin repressor-like, C-terminal domain"/>
    <property type="match status" value="1"/>
</dbReference>
<sequence length="190" mass="20910">MLVRGEPVVRGVLEATLEELATVGYGALRIEDVAARAGVNKTTIYRRWPTKQELVGAALRSVTVEWVIQPNTGSLREDLLEVGRHMTAVMSSAGGQALRRILIAEERNPEFMAVAGQFREALDALPRPVIETAKTRGELAPGLDASLLFRFLASILQHRLFIEGRDIDDGFLHQVVDLLLFGALAPDKRT</sequence>
<organism evidence="6 7">
    <name type="scientific">Archangium minus</name>
    <dbReference type="NCBI Taxonomy" id="83450"/>
    <lineage>
        <taxon>Bacteria</taxon>
        <taxon>Pseudomonadati</taxon>
        <taxon>Myxococcota</taxon>
        <taxon>Myxococcia</taxon>
        <taxon>Myxococcales</taxon>
        <taxon>Cystobacterineae</taxon>
        <taxon>Archangiaceae</taxon>
        <taxon>Archangium</taxon>
    </lineage>
</organism>
<keyword evidence="2 4" id="KW-0238">DNA-binding</keyword>
<keyword evidence="7" id="KW-1185">Reference proteome</keyword>
<evidence type="ECO:0000256" key="4">
    <source>
        <dbReference type="PROSITE-ProRule" id="PRU00335"/>
    </source>
</evidence>
<proteinExistence type="predicted"/>
<accession>A0ABY9XB23</accession>